<dbReference type="InterPro" id="IPR043504">
    <property type="entry name" value="Peptidase_S1_PA_chymotrypsin"/>
</dbReference>
<dbReference type="AlphaFoldDB" id="A0A6J7XU15"/>
<protein>
    <submittedName>
        <fullName evidence="2">Unannotated protein</fullName>
    </submittedName>
</protein>
<dbReference type="EMBL" id="CAFBSG010000018">
    <property type="protein sequence ID" value="CAB5240844.1"/>
    <property type="molecule type" value="Genomic_DNA"/>
</dbReference>
<dbReference type="InterPro" id="IPR018114">
    <property type="entry name" value="TRYPSIN_HIS"/>
</dbReference>
<keyword evidence="1" id="KW-0732">Signal</keyword>
<accession>A0A6J7XU15</accession>
<dbReference type="Gene3D" id="2.40.10.10">
    <property type="entry name" value="Trypsin-like serine proteases"/>
    <property type="match status" value="2"/>
</dbReference>
<dbReference type="Pfam" id="PF13365">
    <property type="entry name" value="Trypsin_2"/>
    <property type="match status" value="1"/>
</dbReference>
<dbReference type="PANTHER" id="PTHR15462">
    <property type="entry name" value="SERINE PROTEASE"/>
    <property type="match status" value="1"/>
</dbReference>
<sequence length="323" mass="35087">MKKNIVGKAFSLLVTILLVSNSIGIASATPDKAEENGYWTLAKMKTAHPFEMQFDSKTHLGKREVIQNAKKQPPPSDAVTGSPWTQSGLAQSATGKVFFTMGIINYVCSGALVKETDTARSIVLTAGHCVYDPKTGIADNWMFVPDYDALQLSPFSSCDEEDGCWYADKLLAHTGFTDELGFTDTATMYDWGFAVIQSDGATPLPDKDGANAFTLDESGLSENSQGYSFGYPAAGKYRGSDLIYCKGNVFSDSKNNDATWGMVCDMTGGSSGGPWLSDFVAGDGKLSSLNSYKYTNDRRRMYGPKFDSNTRDTFEEALAWSNP</sequence>
<dbReference type="GO" id="GO:0004252">
    <property type="term" value="F:serine-type endopeptidase activity"/>
    <property type="evidence" value="ECO:0007669"/>
    <property type="project" value="InterPro"/>
</dbReference>
<gene>
    <name evidence="2" type="ORF">UFOPK3554_01085</name>
</gene>
<dbReference type="SUPFAM" id="SSF50494">
    <property type="entry name" value="Trypsin-like serine proteases"/>
    <property type="match status" value="1"/>
</dbReference>
<dbReference type="InterPro" id="IPR050966">
    <property type="entry name" value="Glutamyl_endopeptidase"/>
</dbReference>
<dbReference type="PROSITE" id="PS00134">
    <property type="entry name" value="TRYPSIN_HIS"/>
    <property type="match status" value="1"/>
</dbReference>
<dbReference type="InterPro" id="IPR009003">
    <property type="entry name" value="Peptidase_S1_PA"/>
</dbReference>
<dbReference type="GO" id="GO:0006508">
    <property type="term" value="P:proteolysis"/>
    <property type="evidence" value="ECO:0007669"/>
    <property type="project" value="InterPro"/>
</dbReference>
<evidence type="ECO:0000313" key="2">
    <source>
        <dbReference type="EMBL" id="CAB5240844.1"/>
    </source>
</evidence>
<name>A0A6J7XU15_9ZZZZ</name>
<evidence type="ECO:0000256" key="1">
    <source>
        <dbReference type="ARBA" id="ARBA00022729"/>
    </source>
</evidence>
<organism evidence="2">
    <name type="scientific">freshwater metagenome</name>
    <dbReference type="NCBI Taxonomy" id="449393"/>
    <lineage>
        <taxon>unclassified sequences</taxon>
        <taxon>metagenomes</taxon>
        <taxon>ecological metagenomes</taxon>
    </lineage>
</organism>
<reference evidence="2" key="1">
    <citation type="submission" date="2020-05" db="EMBL/GenBank/DDBJ databases">
        <authorList>
            <person name="Chiriac C."/>
            <person name="Salcher M."/>
            <person name="Ghai R."/>
            <person name="Kavagutti S V."/>
        </authorList>
    </citation>
    <scope>NUCLEOTIDE SEQUENCE</scope>
</reference>
<proteinExistence type="predicted"/>